<accession>A0AAV1I0H7</accession>
<dbReference type="GO" id="GO:0004252">
    <property type="term" value="F:serine-type endopeptidase activity"/>
    <property type="evidence" value="ECO:0007669"/>
    <property type="project" value="InterPro"/>
</dbReference>
<evidence type="ECO:0000313" key="7">
    <source>
        <dbReference type="EMBL" id="CAK0762638.1"/>
    </source>
</evidence>
<evidence type="ECO:0000256" key="3">
    <source>
        <dbReference type="ARBA" id="ARBA00022801"/>
    </source>
</evidence>
<comment type="caution">
    <text evidence="7">The sequence shown here is derived from an EMBL/GenBank/DDBJ whole genome shotgun (WGS) entry which is preliminary data.</text>
</comment>
<dbReference type="PROSITE" id="PS00137">
    <property type="entry name" value="SUBTILASE_HIS"/>
    <property type="match status" value="1"/>
</dbReference>
<evidence type="ECO:0000256" key="5">
    <source>
        <dbReference type="PROSITE-ProRule" id="PRU01240"/>
    </source>
</evidence>
<dbReference type="PRINTS" id="PR00723">
    <property type="entry name" value="SUBTILISIN"/>
</dbReference>
<keyword evidence="4" id="KW-0720">Serine protease</keyword>
<sequence length="505" mass="53325">MQTSAACSKHSSAVLTAAQQSSLKGNKYVKALHPDTTISTQQTPILQKQLNAPWHLDRIDQPSLPLDGKYDYTLDGSGVNVYILDTGIRKDHVEFQYSAANQAKGLKGTRALPGYSVYGDNNTDDCYGHGTHVAGIVGGLNFGVAKNVTLYAGQPDSVLNAATTAILALGVTVVTAAGNYNDDACSISPANVPGAITVAASDASDNRWGFSNYGACVDLYAPGVEVQAFIRGNAVSGAIQQALENLGTPNLLLQTDLTQIPTLTITPESLPVVVLYEGSFSAVANQTLMIGNDAQSNVNYTVSITPLSVFGGWLTATPSVGVIPGMSQAAVQLKYDVSQNEFQGRYQAQLLLTTSARPIAKAFTATAYVFCAALQSVPAAGTHSIVFVQFQTVQDTKPTGLDWPAEPGDGSYIYAKIAIRFSHPVSDVPTQSLSINEGGGSIDKITSSGPRGSQCSDFLFYAKVPFSPWDTTTSTVCLTVLGEKIPDVFGTTFPDAKNCTNLDHR</sequence>
<dbReference type="InterPro" id="IPR000209">
    <property type="entry name" value="Peptidase_S8/S53_dom"/>
</dbReference>
<keyword evidence="8" id="KW-1185">Reference proteome</keyword>
<dbReference type="InterPro" id="IPR022398">
    <property type="entry name" value="Peptidase_S8_His-AS"/>
</dbReference>
<dbReference type="InterPro" id="IPR023827">
    <property type="entry name" value="Peptidase_S8_Asp-AS"/>
</dbReference>
<reference evidence="7 8" key="1">
    <citation type="submission" date="2023-10" db="EMBL/GenBank/DDBJ databases">
        <authorList>
            <person name="Maclean D."/>
            <person name="Macfadyen A."/>
        </authorList>
    </citation>
    <scope>NUCLEOTIDE SEQUENCE [LARGE SCALE GENOMIC DNA]</scope>
</reference>
<gene>
    <name evidence="7" type="ORF">CVIRNUC_002977</name>
</gene>
<dbReference type="GO" id="GO:0006508">
    <property type="term" value="P:proteolysis"/>
    <property type="evidence" value="ECO:0007669"/>
    <property type="project" value="UniProtKB-KW"/>
</dbReference>
<comment type="caution">
    <text evidence="5">Lacks conserved residue(s) required for the propagation of feature annotation.</text>
</comment>
<keyword evidence="2" id="KW-0645">Protease</keyword>
<dbReference type="Pfam" id="PF00082">
    <property type="entry name" value="Peptidase_S8"/>
    <property type="match status" value="2"/>
</dbReference>
<dbReference type="CDD" id="cd04077">
    <property type="entry name" value="Peptidases_S8_PCSK9_ProteinaseK_like"/>
    <property type="match status" value="1"/>
</dbReference>
<dbReference type="PROSITE" id="PS51892">
    <property type="entry name" value="SUBTILASE"/>
    <property type="match status" value="1"/>
</dbReference>
<evidence type="ECO:0000256" key="4">
    <source>
        <dbReference type="ARBA" id="ARBA00022825"/>
    </source>
</evidence>
<evidence type="ECO:0000256" key="2">
    <source>
        <dbReference type="ARBA" id="ARBA00022670"/>
    </source>
</evidence>
<name>A0AAV1I0H7_9CHLO</name>
<dbReference type="InterPro" id="IPR034193">
    <property type="entry name" value="PCSK9_ProteinaseK-like"/>
</dbReference>
<dbReference type="InterPro" id="IPR036852">
    <property type="entry name" value="Peptidase_S8/S53_dom_sf"/>
</dbReference>
<organism evidence="7 8">
    <name type="scientific">Coccomyxa viridis</name>
    <dbReference type="NCBI Taxonomy" id="1274662"/>
    <lineage>
        <taxon>Eukaryota</taxon>
        <taxon>Viridiplantae</taxon>
        <taxon>Chlorophyta</taxon>
        <taxon>core chlorophytes</taxon>
        <taxon>Trebouxiophyceae</taxon>
        <taxon>Trebouxiophyceae incertae sedis</taxon>
        <taxon>Coccomyxaceae</taxon>
        <taxon>Coccomyxa</taxon>
    </lineage>
</organism>
<evidence type="ECO:0000313" key="8">
    <source>
        <dbReference type="Proteomes" id="UP001314263"/>
    </source>
</evidence>
<dbReference type="SUPFAM" id="SSF52743">
    <property type="entry name" value="Subtilisin-like"/>
    <property type="match status" value="1"/>
</dbReference>
<dbReference type="PANTHER" id="PTHR43806">
    <property type="entry name" value="PEPTIDASE S8"/>
    <property type="match status" value="1"/>
</dbReference>
<dbReference type="Gene3D" id="3.40.50.200">
    <property type="entry name" value="Peptidase S8/S53 domain"/>
    <property type="match status" value="2"/>
</dbReference>
<dbReference type="AlphaFoldDB" id="A0AAV1I0H7"/>
<feature type="domain" description="Peptidase S8/S53" evidence="6">
    <location>
        <begin position="76"/>
        <end position="152"/>
    </location>
</feature>
<evidence type="ECO:0000259" key="6">
    <source>
        <dbReference type="Pfam" id="PF00082"/>
    </source>
</evidence>
<proteinExistence type="inferred from homology"/>
<dbReference type="GO" id="GO:0005615">
    <property type="term" value="C:extracellular space"/>
    <property type="evidence" value="ECO:0007669"/>
    <property type="project" value="TreeGrafter"/>
</dbReference>
<dbReference type="Proteomes" id="UP001314263">
    <property type="component" value="Unassembled WGS sequence"/>
</dbReference>
<keyword evidence="3" id="KW-0378">Hydrolase</keyword>
<dbReference type="PANTHER" id="PTHR43806:SF11">
    <property type="entry name" value="CEREVISIN-RELATED"/>
    <property type="match status" value="1"/>
</dbReference>
<feature type="domain" description="Peptidase S8/S53" evidence="6">
    <location>
        <begin position="166"/>
        <end position="229"/>
    </location>
</feature>
<dbReference type="EMBL" id="CAUYUE010000004">
    <property type="protein sequence ID" value="CAK0762638.1"/>
    <property type="molecule type" value="Genomic_DNA"/>
</dbReference>
<protein>
    <recommendedName>
        <fullName evidence="6">Peptidase S8/S53 domain-containing protein</fullName>
    </recommendedName>
</protein>
<dbReference type="PROSITE" id="PS00136">
    <property type="entry name" value="SUBTILASE_ASP"/>
    <property type="match status" value="1"/>
</dbReference>
<dbReference type="InterPro" id="IPR050131">
    <property type="entry name" value="Peptidase_S8_subtilisin-like"/>
</dbReference>
<evidence type="ECO:0000256" key="1">
    <source>
        <dbReference type="ARBA" id="ARBA00011073"/>
    </source>
</evidence>
<dbReference type="InterPro" id="IPR015500">
    <property type="entry name" value="Peptidase_S8_subtilisin-rel"/>
</dbReference>
<comment type="similarity">
    <text evidence="1 5">Belongs to the peptidase S8 family.</text>
</comment>